<dbReference type="InterPro" id="IPR036249">
    <property type="entry name" value="Thioredoxin-like_sf"/>
</dbReference>
<keyword evidence="6" id="KW-1015">Disulfide bond</keyword>
<dbReference type="EC" id="1.11.1.24" evidence="2"/>
<evidence type="ECO:0000313" key="15">
    <source>
        <dbReference type="Proteomes" id="UP001597425"/>
    </source>
</evidence>
<dbReference type="PANTHER" id="PTHR42801">
    <property type="entry name" value="THIOREDOXIN-DEPENDENT PEROXIDE REDUCTASE"/>
    <property type="match status" value="1"/>
</dbReference>
<dbReference type="InterPro" id="IPR050924">
    <property type="entry name" value="Peroxiredoxin_BCP/PrxQ"/>
</dbReference>
<keyword evidence="3 14" id="KW-0575">Peroxidase</keyword>
<keyword evidence="15" id="KW-1185">Reference proteome</keyword>
<evidence type="ECO:0000256" key="8">
    <source>
        <dbReference type="ARBA" id="ARBA00032824"/>
    </source>
</evidence>
<comment type="catalytic activity">
    <reaction evidence="11">
        <text>a hydroperoxide + [thioredoxin]-dithiol = an alcohol + [thioredoxin]-disulfide + H2O</text>
        <dbReference type="Rhea" id="RHEA:62620"/>
        <dbReference type="Rhea" id="RHEA-COMP:10698"/>
        <dbReference type="Rhea" id="RHEA-COMP:10700"/>
        <dbReference type="ChEBI" id="CHEBI:15377"/>
        <dbReference type="ChEBI" id="CHEBI:29950"/>
        <dbReference type="ChEBI" id="CHEBI:30879"/>
        <dbReference type="ChEBI" id="CHEBI:35924"/>
        <dbReference type="ChEBI" id="CHEBI:50058"/>
        <dbReference type="EC" id="1.11.1.24"/>
    </reaction>
</comment>
<keyword evidence="7" id="KW-0676">Redox-active center</keyword>
<feature type="domain" description="Thioredoxin" evidence="13">
    <location>
        <begin position="20"/>
        <end position="168"/>
    </location>
</feature>
<evidence type="ECO:0000256" key="12">
    <source>
        <dbReference type="SAM" id="SignalP"/>
    </source>
</evidence>
<dbReference type="PROSITE" id="PS51352">
    <property type="entry name" value="THIOREDOXIN_2"/>
    <property type="match status" value="1"/>
</dbReference>
<comment type="similarity">
    <text evidence="9">Belongs to the peroxiredoxin family. BCP/PrxQ subfamily.</text>
</comment>
<evidence type="ECO:0000256" key="1">
    <source>
        <dbReference type="ARBA" id="ARBA00003330"/>
    </source>
</evidence>
<feature type="chain" id="PRO_5046362017" description="thioredoxin-dependent peroxiredoxin" evidence="12">
    <location>
        <begin position="20"/>
        <end position="172"/>
    </location>
</feature>
<dbReference type="PANTHER" id="PTHR42801:SF4">
    <property type="entry name" value="AHPC_TSA FAMILY PROTEIN"/>
    <property type="match status" value="1"/>
</dbReference>
<name>A0ABW5EF38_9GAMM</name>
<dbReference type="Proteomes" id="UP001597425">
    <property type="component" value="Unassembled WGS sequence"/>
</dbReference>
<accession>A0ABW5EF38</accession>
<evidence type="ECO:0000256" key="7">
    <source>
        <dbReference type="ARBA" id="ARBA00023284"/>
    </source>
</evidence>
<evidence type="ECO:0000256" key="11">
    <source>
        <dbReference type="ARBA" id="ARBA00049091"/>
    </source>
</evidence>
<dbReference type="GO" id="GO:0140824">
    <property type="term" value="F:thioredoxin-dependent peroxiredoxin activity"/>
    <property type="evidence" value="ECO:0007669"/>
    <property type="project" value="UniProtKB-EC"/>
</dbReference>
<organism evidence="14 15">
    <name type="scientific">Microbulbifer halophilus</name>
    <dbReference type="NCBI Taxonomy" id="453963"/>
    <lineage>
        <taxon>Bacteria</taxon>
        <taxon>Pseudomonadati</taxon>
        <taxon>Pseudomonadota</taxon>
        <taxon>Gammaproteobacteria</taxon>
        <taxon>Cellvibrionales</taxon>
        <taxon>Microbulbiferaceae</taxon>
        <taxon>Microbulbifer</taxon>
    </lineage>
</organism>
<evidence type="ECO:0000256" key="3">
    <source>
        <dbReference type="ARBA" id="ARBA00022559"/>
    </source>
</evidence>
<dbReference type="CDD" id="cd03017">
    <property type="entry name" value="PRX_BCP"/>
    <property type="match status" value="1"/>
</dbReference>
<feature type="signal peptide" evidence="12">
    <location>
        <begin position="1"/>
        <end position="19"/>
    </location>
</feature>
<dbReference type="EMBL" id="JBHUJD010000031">
    <property type="protein sequence ID" value="MFD2312201.1"/>
    <property type="molecule type" value="Genomic_DNA"/>
</dbReference>
<keyword evidence="5 14" id="KW-0560">Oxidoreductase</keyword>
<evidence type="ECO:0000313" key="14">
    <source>
        <dbReference type="EMBL" id="MFD2312201.1"/>
    </source>
</evidence>
<evidence type="ECO:0000256" key="10">
    <source>
        <dbReference type="ARBA" id="ARBA00042639"/>
    </source>
</evidence>
<evidence type="ECO:0000256" key="5">
    <source>
        <dbReference type="ARBA" id="ARBA00023002"/>
    </source>
</evidence>
<evidence type="ECO:0000256" key="9">
    <source>
        <dbReference type="ARBA" id="ARBA00038489"/>
    </source>
</evidence>
<evidence type="ECO:0000256" key="4">
    <source>
        <dbReference type="ARBA" id="ARBA00022862"/>
    </source>
</evidence>
<evidence type="ECO:0000256" key="2">
    <source>
        <dbReference type="ARBA" id="ARBA00013017"/>
    </source>
</evidence>
<reference evidence="15" key="1">
    <citation type="journal article" date="2019" name="Int. J. Syst. Evol. Microbiol.">
        <title>The Global Catalogue of Microorganisms (GCM) 10K type strain sequencing project: providing services to taxonomists for standard genome sequencing and annotation.</title>
        <authorList>
            <consortium name="The Broad Institute Genomics Platform"/>
            <consortium name="The Broad Institute Genome Sequencing Center for Infectious Disease"/>
            <person name="Wu L."/>
            <person name="Ma J."/>
        </authorList>
    </citation>
    <scope>NUCLEOTIDE SEQUENCE [LARGE SCALE GENOMIC DNA]</scope>
    <source>
        <strain evidence="15">KCTC 12848</strain>
    </source>
</reference>
<proteinExistence type="inferred from homology"/>
<dbReference type="InterPro" id="IPR013766">
    <property type="entry name" value="Thioredoxin_domain"/>
</dbReference>
<evidence type="ECO:0000259" key="13">
    <source>
        <dbReference type="PROSITE" id="PS51352"/>
    </source>
</evidence>
<dbReference type="Pfam" id="PF00578">
    <property type="entry name" value="AhpC-TSA"/>
    <property type="match status" value="1"/>
</dbReference>
<gene>
    <name evidence="14" type="ORF">ACFSKX_17405</name>
</gene>
<dbReference type="SUPFAM" id="SSF52833">
    <property type="entry name" value="Thioredoxin-like"/>
    <property type="match status" value="1"/>
</dbReference>
<sequence length="172" mass="18830">MIRLITLLLTTLFSLPLTALEVGDPAPDFSLQASDGKTYTLSDFKGKQAVAIAWYPKAFTKGCTIECKSLAENGHLIREYDVAYFMASTDEVDTNTKFAEEQEADFPLLSDPEGEVAEAYGVKMPVMNIARRITVYIGKDGRILKINKDIQPATSAEDMAKTLGELGVARKG</sequence>
<evidence type="ECO:0000256" key="6">
    <source>
        <dbReference type="ARBA" id="ARBA00023157"/>
    </source>
</evidence>
<keyword evidence="4" id="KW-0049">Antioxidant</keyword>
<comment type="function">
    <text evidence="1">Thiol-specific peroxidase that catalyzes the reduction of hydrogen peroxide and organic hydroperoxides to water and alcohols, respectively. Plays a role in cell protection against oxidative stress by detoxifying peroxides and as sensor of hydrogen peroxide-mediated signaling events.</text>
</comment>
<comment type="caution">
    <text evidence="14">The sequence shown here is derived from an EMBL/GenBank/DDBJ whole genome shotgun (WGS) entry which is preliminary data.</text>
</comment>
<dbReference type="RefSeq" id="WP_265721269.1">
    <property type="nucleotide sequence ID" value="NZ_JAPIVK010000009.1"/>
</dbReference>
<protein>
    <recommendedName>
        <fullName evidence="2">thioredoxin-dependent peroxiredoxin</fullName>
        <ecNumber evidence="2">1.11.1.24</ecNumber>
    </recommendedName>
    <alternativeName>
        <fullName evidence="8">Thioredoxin peroxidase</fullName>
    </alternativeName>
    <alternativeName>
        <fullName evidence="10">Thioredoxin-dependent peroxiredoxin Bcp</fullName>
    </alternativeName>
</protein>
<dbReference type="Gene3D" id="3.40.30.10">
    <property type="entry name" value="Glutaredoxin"/>
    <property type="match status" value="1"/>
</dbReference>
<dbReference type="InterPro" id="IPR000866">
    <property type="entry name" value="AhpC/TSA"/>
</dbReference>
<keyword evidence="12" id="KW-0732">Signal</keyword>